<dbReference type="RefSeq" id="WP_184797698.1">
    <property type="nucleotide sequence ID" value="NZ_JACHMY010000001.1"/>
</dbReference>
<sequence>MVIERRSPWWRGSVSSDLAEFLVAFSHGQVSEIVPARCDGCGDSVFVVGIDDDNGYAVRRCAGCDRPWVMLAGTDWAEVQRAVCPCGGELFEVAAGFTERVDGELGWVYLALRCTTDDALGLYGDWRITARPTRKLLDLV</sequence>
<dbReference type="EMBL" id="JACHMY010000001">
    <property type="protein sequence ID" value="MBB5837580.1"/>
    <property type="molecule type" value="Genomic_DNA"/>
</dbReference>
<protein>
    <submittedName>
        <fullName evidence="1">Uncharacterized protein</fullName>
    </submittedName>
</protein>
<reference evidence="1 2" key="1">
    <citation type="submission" date="2020-08" db="EMBL/GenBank/DDBJ databases">
        <title>Sequencing the genomes of 1000 actinobacteria strains.</title>
        <authorList>
            <person name="Klenk H.-P."/>
        </authorList>
    </citation>
    <scope>NUCLEOTIDE SEQUENCE [LARGE SCALE GENOMIC DNA]</scope>
    <source>
        <strain evidence="1 2">DSM 28967</strain>
    </source>
</reference>
<organism evidence="1 2">
    <name type="scientific">Kribbella italica</name>
    <dbReference type="NCBI Taxonomy" id="1540520"/>
    <lineage>
        <taxon>Bacteria</taxon>
        <taxon>Bacillati</taxon>
        <taxon>Actinomycetota</taxon>
        <taxon>Actinomycetes</taxon>
        <taxon>Propionibacteriales</taxon>
        <taxon>Kribbellaceae</taxon>
        <taxon>Kribbella</taxon>
    </lineage>
</organism>
<gene>
    <name evidence="1" type="ORF">HDA39_004314</name>
</gene>
<evidence type="ECO:0000313" key="1">
    <source>
        <dbReference type="EMBL" id="MBB5837580.1"/>
    </source>
</evidence>
<keyword evidence="2" id="KW-1185">Reference proteome</keyword>
<dbReference type="Proteomes" id="UP000549971">
    <property type="component" value="Unassembled WGS sequence"/>
</dbReference>
<name>A0A7W9J9D5_9ACTN</name>
<dbReference type="AlphaFoldDB" id="A0A7W9J9D5"/>
<proteinExistence type="predicted"/>
<evidence type="ECO:0000313" key="2">
    <source>
        <dbReference type="Proteomes" id="UP000549971"/>
    </source>
</evidence>
<accession>A0A7W9J9D5</accession>
<comment type="caution">
    <text evidence="1">The sequence shown here is derived from an EMBL/GenBank/DDBJ whole genome shotgun (WGS) entry which is preliminary data.</text>
</comment>